<dbReference type="InterPro" id="IPR025996">
    <property type="entry name" value="MT1864/Rv1816-like_C"/>
</dbReference>
<dbReference type="InterPro" id="IPR001647">
    <property type="entry name" value="HTH_TetR"/>
</dbReference>
<evidence type="ECO:0000259" key="6">
    <source>
        <dbReference type="PROSITE" id="PS50977"/>
    </source>
</evidence>
<dbReference type="Gene3D" id="1.10.357.10">
    <property type="entry name" value="Tetracycline Repressor, domain 2"/>
    <property type="match status" value="1"/>
</dbReference>
<keyword evidence="3" id="KW-0804">Transcription</keyword>
<evidence type="ECO:0000256" key="4">
    <source>
        <dbReference type="PROSITE-ProRule" id="PRU00335"/>
    </source>
</evidence>
<dbReference type="PROSITE" id="PS50977">
    <property type="entry name" value="HTH_TETR_2"/>
    <property type="match status" value="1"/>
</dbReference>
<evidence type="ECO:0000313" key="8">
    <source>
        <dbReference type="Proteomes" id="UP001428817"/>
    </source>
</evidence>
<evidence type="ECO:0000313" key="7">
    <source>
        <dbReference type="EMBL" id="GAA5175227.1"/>
    </source>
</evidence>
<dbReference type="InterPro" id="IPR009057">
    <property type="entry name" value="Homeodomain-like_sf"/>
</dbReference>
<proteinExistence type="predicted"/>
<dbReference type="Pfam" id="PF00440">
    <property type="entry name" value="TetR_N"/>
    <property type="match status" value="1"/>
</dbReference>
<dbReference type="Pfam" id="PF13305">
    <property type="entry name" value="TetR_C_33"/>
    <property type="match status" value="1"/>
</dbReference>
<keyword evidence="1" id="KW-0805">Transcription regulation</keyword>
<dbReference type="SUPFAM" id="SSF48498">
    <property type="entry name" value="Tetracyclin repressor-like, C-terminal domain"/>
    <property type="match status" value="1"/>
</dbReference>
<evidence type="ECO:0000256" key="5">
    <source>
        <dbReference type="SAM" id="MobiDB-lite"/>
    </source>
</evidence>
<sequence>MGTRDRLVESALRLLETHGLEALNARRLGAEIGASTMVVYSHFGGMAGLYEALARESFTRLARFLRESPSSADPVADLLVQAMIYRRFALADPHRYHLMFGVSAPGAGPLIDRAPATDGGLGTLAEVNAAFGEVVETVRRCMGADRLRRDDPVSTTGQMWSLLHGYMMLELAGVFGDGAKGMLRVFAPAAINLLVGLGGEREATEHSALAAIPRFEQLQAAIPPEAGRPATGPEQPAARRGRRPRIG</sequence>
<keyword evidence="8" id="KW-1185">Reference proteome</keyword>
<dbReference type="EMBL" id="BAABJP010000064">
    <property type="protein sequence ID" value="GAA5175227.1"/>
    <property type="molecule type" value="Genomic_DNA"/>
</dbReference>
<dbReference type="RefSeq" id="WP_185063262.1">
    <property type="nucleotide sequence ID" value="NZ_BAABJP010000064.1"/>
</dbReference>
<evidence type="ECO:0000256" key="1">
    <source>
        <dbReference type="ARBA" id="ARBA00023015"/>
    </source>
</evidence>
<comment type="caution">
    <text evidence="7">The sequence shown here is derived from an EMBL/GenBank/DDBJ whole genome shotgun (WGS) entry which is preliminary data.</text>
</comment>
<reference evidence="8" key="1">
    <citation type="journal article" date="2019" name="Int. J. Syst. Evol. Microbiol.">
        <title>The Global Catalogue of Microorganisms (GCM) 10K type strain sequencing project: providing services to taxonomists for standard genome sequencing and annotation.</title>
        <authorList>
            <consortium name="The Broad Institute Genomics Platform"/>
            <consortium name="The Broad Institute Genome Sequencing Center for Infectious Disease"/>
            <person name="Wu L."/>
            <person name="Ma J."/>
        </authorList>
    </citation>
    <scope>NUCLEOTIDE SEQUENCE [LARGE SCALE GENOMIC DNA]</scope>
    <source>
        <strain evidence="8">JCM 18303</strain>
    </source>
</reference>
<protein>
    <submittedName>
        <fullName evidence="7">TetR/AcrR family transcriptional regulator</fullName>
    </submittedName>
</protein>
<organism evidence="7 8">
    <name type="scientific">Pseudonocardia eucalypti</name>
    <dbReference type="NCBI Taxonomy" id="648755"/>
    <lineage>
        <taxon>Bacteria</taxon>
        <taxon>Bacillati</taxon>
        <taxon>Actinomycetota</taxon>
        <taxon>Actinomycetes</taxon>
        <taxon>Pseudonocardiales</taxon>
        <taxon>Pseudonocardiaceae</taxon>
        <taxon>Pseudonocardia</taxon>
    </lineage>
</organism>
<dbReference type="SUPFAM" id="SSF46689">
    <property type="entry name" value="Homeodomain-like"/>
    <property type="match status" value="1"/>
</dbReference>
<accession>A0ABP9RDP0</accession>
<feature type="domain" description="HTH tetR-type" evidence="6">
    <location>
        <begin position="1"/>
        <end position="61"/>
    </location>
</feature>
<keyword evidence="2 4" id="KW-0238">DNA-binding</keyword>
<evidence type="ECO:0000256" key="3">
    <source>
        <dbReference type="ARBA" id="ARBA00023163"/>
    </source>
</evidence>
<feature type="region of interest" description="Disordered" evidence="5">
    <location>
        <begin position="221"/>
        <end position="247"/>
    </location>
</feature>
<name>A0ABP9RDP0_9PSEU</name>
<dbReference type="InterPro" id="IPR036271">
    <property type="entry name" value="Tet_transcr_reg_TetR-rel_C_sf"/>
</dbReference>
<feature type="DNA-binding region" description="H-T-H motif" evidence="4">
    <location>
        <begin position="24"/>
        <end position="43"/>
    </location>
</feature>
<dbReference type="Proteomes" id="UP001428817">
    <property type="component" value="Unassembled WGS sequence"/>
</dbReference>
<dbReference type="Gene3D" id="1.10.10.60">
    <property type="entry name" value="Homeodomain-like"/>
    <property type="match status" value="1"/>
</dbReference>
<gene>
    <name evidence="7" type="ORF">GCM10023321_80880</name>
</gene>
<evidence type="ECO:0000256" key="2">
    <source>
        <dbReference type="ARBA" id="ARBA00023125"/>
    </source>
</evidence>